<dbReference type="Proteomes" id="UP001162483">
    <property type="component" value="Unassembled WGS sequence"/>
</dbReference>
<dbReference type="EMBL" id="CATNWA010015445">
    <property type="protein sequence ID" value="CAI9583470.1"/>
    <property type="molecule type" value="Genomic_DNA"/>
</dbReference>
<comment type="caution">
    <text evidence="2">The sequence shown here is derived from an EMBL/GenBank/DDBJ whole genome shotgun (WGS) entry which is preliminary data.</text>
</comment>
<organism evidence="2 3">
    <name type="scientific">Staurois parvus</name>
    <dbReference type="NCBI Taxonomy" id="386267"/>
    <lineage>
        <taxon>Eukaryota</taxon>
        <taxon>Metazoa</taxon>
        <taxon>Chordata</taxon>
        <taxon>Craniata</taxon>
        <taxon>Vertebrata</taxon>
        <taxon>Euteleostomi</taxon>
        <taxon>Amphibia</taxon>
        <taxon>Batrachia</taxon>
        <taxon>Anura</taxon>
        <taxon>Neobatrachia</taxon>
        <taxon>Ranoidea</taxon>
        <taxon>Ranidae</taxon>
        <taxon>Staurois</taxon>
    </lineage>
</organism>
<evidence type="ECO:0000256" key="1">
    <source>
        <dbReference type="SAM" id="MobiDB-lite"/>
    </source>
</evidence>
<evidence type="ECO:0000313" key="3">
    <source>
        <dbReference type="Proteomes" id="UP001162483"/>
    </source>
</evidence>
<proteinExistence type="predicted"/>
<name>A0ABN9EHK7_9NEOB</name>
<sequence length="45" mass="4907">MPGMELVQKYHTFGTVRSRQGVTGRSHSKDHATVDMGCELESGAD</sequence>
<evidence type="ECO:0000313" key="2">
    <source>
        <dbReference type="EMBL" id="CAI9583470.1"/>
    </source>
</evidence>
<reference evidence="2" key="1">
    <citation type="submission" date="2023-05" db="EMBL/GenBank/DDBJ databases">
        <authorList>
            <person name="Stuckert A."/>
        </authorList>
    </citation>
    <scope>NUCLEOTIDE SEQUENCE</scope>
</reference>
<protein>
    <submittedName>
        <fullName evidence="2">Uncharacterized protein</fullName>
    </submittedName>
</protein>
<keyword evidence="3" id="KW-1185">Reference proteome</keyword>
<feature type="region of interest" description="Disordered" evidence="1">
    <location>
        <begin position="19"/>
        <end position="45"/>
    </location>
</feature>
<accession>A0ABN9EHK7</accession>
<gene>
    <name evidence="2" type="ORF">SPARVUS_LOCUS9817081</name>
</gene>